<feature type="domain" description="Ig-like" evidence="17">
    <location>
        <begin position="55"/>
        <end position="140"/>
    </location>
</feature>
<feature type="domain" description="Fibronectin type-III" evidence="18">
    <location>
        <begin position="147"/>
        <end position="238"/>
    </location>
</feature>
<evidence type="ECO:0000256" key="14">
    <source>
        <dbReference type="ARBA" id="ARBA00023319"/>
    </source>
</evidence>
<dbReference type="InterPro" id="IPR050964">
    <property type="entry name" value="Striated_Muscle_Regulatory"/>
</dbReference>
<keyword evidence="6" id="KW-0677">Repeat</keyword>
<dbReference type="CDD" id="cd00063">
    <property type="entry name" value="FN3"/>
    <property type="match status" value="7"/>
</dbReference>
<dbReference type="InterPro" id="IPR013783">
    <property type="entry name" value="Ig-like_fold"/>
</dbReference>
<dbReference type="Gene3D" id="2.60.40.10">
    <property type="entry name" value="Immunoglobulins"/>
    <property type="match status" value="8"/>
</dbReference>
<dbReference type="SMART" id="SM00409">
    <property type="entry name" value="IG"/>
    <property type="match status" value="1"/>
</dbReference>
<proteinExistence type="inferred from homology"/>
<evidence type="ECO:0000256" key="15">
    <source>
        <dbReference type="ARBA" id="ARBA00051722"/>
    </source>
</evidence>
<evidence type="ECO:0000313" key="20">
    <source>
        <dbReference type="Proteomes" id="UP000494206"/>
    </source>
</evidence>
<dbReference type="FunFam" id="2.60.40.10:FF:002244">
    <property type="entry name" value="CBN-TWK-30 protein"/>
    <property type="match status" value="1"/>
</dbReference>
<accession>A0A8S1EQ88</accession>
<dbReference type="InterPro" id="IPR003961">
    <property type="entry name" value="FN3_dom"/>
</dbReference>
<dbReference type="GO" id="GO:0016020">
    <property type="term" value="C:membrane"/>
    <property type="evidence" value="ECO:0007669"/>
    <property type="project" value="UniProtKB-SubCell"/>
</dbReference>
<dbReference type="SUPFAM" id="SSF49265">
    <property type="entry name" value="Fibronectin type III"/>
    <property type="match status" value="4"/>
</dbReference>
<evidence type="ECO:0000256" key="10">
    <source>
        <dbReference type="ARBA" id="ARBA00023136"/>
    </source>
</evidence>
<feature type="domain" description="Fibronectin type-III" evidence="18">
    <location>
        <begin position="437"/>
        <end position="553"/>
    </location>
</feature>
<reference evidence="19 20" key="1">
    <citation type="submission" date="2020-04" db="EMBL/GenBank/DDBJ databases">
        <authorList>
            <person name="Laetsch R D."/>
            <person name="Stevens L."/>
            <person name="Kumar S."/>
            <person name="Blaxter L. M."/>
        </authorList>
    </citation>
    <scope>NUCLEOTIDE SEQUENCE [LARGE SCALE GENOMIC DNA]</scope>
</reference>
<dbReference type="InterPro" id="IPR036116">
    <property type="entry name" value="FN3_sf"/>
</dbReference>
<evidence type="ECO:0000313" key="19">
    <source>
        <dbReference type="EMBL" id="CAB3404169.1"/>
    </source>
</evidence>
<dbReference type="FunFam" id="2.60.40.10:FF:000010">
    <property type="entry name" value="receptor-type tyrosine-protein phosphatase delta isoform X1"/>
    <property type="match status" value="1"/>
</dbReference>
<dbReference type="GO" id="GO:0004725">
    <property type="term" value="F:protein tyrosine phosphatase activity"/>
    <property type="evidence" value="ECO:0007669"/>
    <property type="project" value="UniProtKB-EC"/>
</dbReference>
<dbReference type="FunFam" id="2.60.40.10:FF:000036">
    <property type="entry name" value="receptor-type tyrosine-protein phosphatase delta isoform X1"/>
    <property type="match status" value="1"/>
</dbReference>
<evidence type="ECO:0000256" key="12">
    <source>
        <dbReference type="ARBA" id="ARBA00023170"/>
    </source>
</evidence>
<evidence type="ECO:0000256" key="13">
    <source>
        <dbReference type="ARBA" id="ARBA00023180"/>
    </source>
</evidence>
<comment type="caution">
    <text evidence="19">The sequence shown here is derived from an EMBL/GenBank/DDBJ whole genome shotgun (WGS) entry which is preliminary data.</text>
</comment>
<keyword evidence="10" id="KW-0472">Membrane</keyword>
<dbReference type="PRINTS" id="PR00014">
    <property type="entry name" value="FNTYPEIII"/>
</dbReference>
<dbReference type="Proteomes" id="UP000494206">
    <property type="component" value="Unassembled WGS sequence"/>
</dbReference>
<evidence type="ECO:0000256" key="2">
    <source>
        <dbReference type="ARBA" id="ARBA00010504"/>
    </source>
</evidence>
<evidence type="ECO:0000256" key="7">
    <source>
        <dbReference type="ARBA" id="ARBA00022801"/>
    </source>
</evidence>
<dbReference type="EMBL" id="CADEPM010000004">
    <property type="protein sequence ID" value="CAB3404169.1"/>
    <property type="molecule type" value="Genomic_DNA"/>
</dbReference>
<dbReference type="InterPro" id="IPR003598">
    <property type="entry name" value="Ig_sub2"/>
</dbReference>
<dbReference type="InterPro" id="IPR007110">
    <property type="entry name" value="Ig-like_dom"/>
</dbReference>
<evidence type="ECO:0000256" key="11">
    <source>
        <dbReference type="ARBA" id="ARBA00023157"/>
    </source>
</evidence>
<evidence type="ECO:0000256" key="9">
    <source>
        <dbReference type="ARBA" id="ARBA00022989"/>
    </source>
</evidence>
<dbReference type="PANTHER" id="PTHR13817">
    <property type="entry name" value="TITIN"/>
    <property type="match status" value="1"/>
</dbReference>
<keyword evidence="14" id="KW-0393">Immunoglobulin domain</keyword>
<evidence type="ECO:0000256" key="5">
    <source>
        <dbReference type="ARBA" id="ARBA00022729"/>
    </source>
</evidence>
<keyword evidence="20" id="KW-1185">Reference proteome</keyword>
<organism evidence="19 20">
    <name type="scientific">Caenorhabditis bovis</name>
    <dbReference type="NCBI Taxonomy" id="2654633"/>
    <lineage>
        <taxon>Eukaryota</taxon>
        <taxon>Metazoa</taxon>
        <taxon>Ecdysozoa</taxon>
        <taxon>Nematoda</taxon>
        <taxon>Chromadorea</taxon>
        <taxon>Rhabditida</taxon>
        <taxon>Rhabditina</taxon>
        <taxon>Rhabditomorpha</taxon>
        <taxon>Rhabditoidea</taxon>
        <taxon>Rhabditidae</taxon>
        <taxon>Peloderinae</taxon>
        <taxon>Caenorhabditis</taxon>
    </lineage>
</organism>
<feature type="signal peptide" evidence="16">
    <location>
        <begin position="1"/>
        <end position="18"/>
    </location>
</feature>
<evidence type="ECO:0000256" key="3">
    <source>
        <dbReference type="ARBA" id="ARBA00013064"/>
    </source>
</evidence>
<dbReference type="OrthoDB" id="10253954at2759"/>
<dbReference type="Pfam" id="PF00041">
    <property type="entry name" value="fn3"/>
    <property type="match status" value="5"/>
</dbReference>
<evidence type="ECO:0000256" key="6">
    <source>
        <dbReference type="ARBA" id="ARBA00022737"/>
    </source>
</evidence>
<evidence type="ECO:0000256" key="16">
    <source>
        <dbReference type="SAM" id="SignalP"/>
    </source>
</evidence>
<protein>
    <recommendedName>
        <fullName evidence="3">protein-tyrosine-phosphatase</fullName>
        <ecNumber evidence="3">3.1.3.48</ecNumber>
    </recommendedName>
</protein>
<dbReference type="InterPro" id="IPR003599">
    <property type="entry name" value="Ig_sub"/>
</dbReference>
<evidence type="ECO:0000256" key="1">
    <source>
        <dbReference type="ARBA" id="ARBA00004167"/>
    </source>
</evidence>
<feature type="domain" description="Fibronectin type-III" evidence="18">
    <location>
        <begin position="662"/>
        <end position="764"/>
    </location>
</feature>
<feature type="domain" description="Fibronectin type-III" evidence="18">
    <location>
        <begin position="343"/>
        <end position="432"/>
    </location>
</feature>
<evidence type="ECO:0000256" key="8">
    <source>
        <dbReference type="ARBA" id="ARBA00022912"/>
    </source>
</evidence>
<feature type="domain" description="Fibronectin type-III" evidence="18">
    <location>
        <begin position="557"/>
        <end position="658"/>
    </location>
</feature>
<dbReference type="EC" id="3.1.3.48" evidence="3"/>
<keyword evidence="5 16" id="KW-0732">Signal</keyword>
<dbReference type="PROSITE" id="PS50853">
    <property type="entry name" value="FN3"/>
    <property type="match status" value="7"/>
</dbReference>
<dbReference type="Pfam" id="PF13927">
    <property type="entry name" value="Ig_3"/>
    <property type="match status" value="1"/>
</dbReference>
<keyword evidence="4" id="KW-0812">Transmembrane</keyword>
<dbReference type="InterPro" id="IPR036179">
    <property type="entry name" value="Ig-like_dom_sf"/>
</dbReference>
<dbReference type="GO" id="GO:0007399">
    <property type="term" value="P:nervous system development"/>
    <property type="evidence" value="ECO:0007669"/>
    <property type="project" value="UniProtKB-ARBA"/>
</dbReference>
<feature type="domain" description="Fibronectin type-III" evidence="18">
    <location>
        <begin position="243"/>
        <end position="339"/>
    </location>
</feature>
<keyword evidence="13" id="KW-0325">Glycoprotein</keyword>
<dbReference type="PROSITE" id="PS50835">
    <property type="entry name" value="IG_LIKE"/>
    <property type="match status" value="1"/>
</dbReference>
<evidence type="ECO:0000256" key="4">
    <source>
        <dbReference type="ARBA" id="ARBA00022692"/>
    </source>
</evidence>
<dbReference type="PANTHER" id="PTHR13817:SF173">
    <property type="entry name" value="FRAZZLED"/>
    <property type="match status" value="1"/>
</dbReference>
<dbReference type="SMART" id="SM00408">
    <property type="entry name" value="IGc2"/>
    <property type="match status" value="1"/>
</dbReference>
<evidence type="ECO:0000259" key="17">
    <source>
        <dbReference type="PROSITE" id="PS50835"/>
    </source>
</evidence>
<comment type="subcellular location">
    <subcellularLocation>
        <location evidence="1">Membrane</location>
        <topology evidence="1">Single-pass membrane protein</topology>
    </subcellularLocation>
</comment>
<feature type="domain" description="Fibronectin type-III" evidence="18">
    <location>
        <begin position="765"/>
        <end position="858"/>
    </location>
</feature>
<comment type="similarity">
    <text evidence="2">Belongs to the protein-tyrosine phosphatase family. Receptor class 2A subfamily.</text>
</comment>
<dbReference type="SUPFAM" id="SSF48726">
    <property type="entry name" value="Immunoglobulin"/>
    <property type="match status" value="1"/>
</dbReference>
<evidence type="ECO:0000259" key="18">
    <source>
        <dbReference type="PROSITE" id="PS50853"/>
    </source>
</evidence>
<dbReference type="SMART" id="SM00060">
    <property type="entry name" value="FN3"/>
    <property type="match status" value="7"/>
</dbReference>
<keyword evidence="8" id="KW-0904">Protein phosphatase</keyword>
<comment type="catalytic activity">
    <reaction evidence="15">
        <text>O-phospho-L-tyrosyl-[protein] + H2O = L-tyrosyl-[protein] + phosphate</text>
        <dbReference type="Rhea" id="RHEA:10684"/>
        <dbReference type="Rhea" id="RHEA-COMP:10136"/>
        <dbReference type="Rhea" id="RHEA-COMP:20101"/>
        <dbReference type="ChEBI" id="CHEBI:15377"/>
        <dbReference type="ChEBI" id="CHEBI:43474"/>
        <dbReference type="ChEBI" id="CHEBI:46858"/>
        <dbReference type="ChEBI" id="CHEBI:61978"/>
        <dbReference type="EC" id="3.1.3.48"/>
    </reaction>
</comment>
<sequence>MRTFAVFLPLLVAEFAEAFLENTLPLYLFKDLNEQEKPSPTTTTTTTIATVRRVPPYFSYPLDRQYTVGIGGSINLTCVAVGYPMPRVFWKKTDQELLDDPNSAPIGKNVLTLTNVESTENFTCVAVSALGNIEATTTVIAKELPPPPDDILASSITSNSIVLTWTPPNTKETINKYVVRYKPKYSDSRRGKTLDTIETSIEITNLTAFQTYEITVRSVGPVGPGVESLPIEAQTQAGKPTSGPVNPQARCLGRDSVLVKWGPCDHPNGVITGYMVYYTNEKESTPLKKWQMKEAKSDELMTTIYGLEADTRYYIRIVARNAIGDSPLSPLVTVSTRQGTPGQPTELHAKPLDSRRIQLSWEKPLFSSPVSGYTIRYNTSDGEKELTLTVPHEKHVVTGLQPDRYYYFRVAAYSDRGQGEFSEALIAKTIASIPLASPKITKCIATSSKSVEVHWTNPEKTYLNGNLTSFRVSYRILKERRKSIQYSDSEDYEEEDGDVDDAEYSVVVVSGNESSLILNQLLPYTTYEVTVAAATEHGYGPNSESSVVKTHEDVPSAPRNFNVELTTATSVKLTWEAPASPNGNLFGYYIYFDKMLNGEPVVEKNNKKRIVMIKDSTKRYYEMDNLDPNTEYSFRLNAFNRNGDGEFSERKNIITQGIAPEPPEIVSVVLEREDAPVVVKVEWKTPRMRPNESPIEKYNVWLKPQGYHDSYSKRKTVAGTDSSATISGLWMGVTYDVLLGAENREGMSKNASESIATPVGTPDGEPINVQYEILKGEIVVSWRPPPEEQRNGNISMYKAVLTPMDESNDRYEKTVTAPETTVKYKVNVRRPYLFKVAAATMKGLGPFSPVLNINPDPAG</sequence>
<keyword evidence="12" id="KW-0675">Receptor</keyword>
<keyword evidence="9" id="KW-1133">Transmembrane helix</keyword>
<feature type="chain" id="PRO_5035756382" description="protein-tyrosine-phosphatase" evidence="16">
    <location>
        <begin position="19"/>
        <end position="859"/>
    </location>
</feature>
<name>A0A8S1EQ88_9PELO</name>
<gene>
    <name evidence="19" type="ORF">CBOVIS_LOCUS6549</name>
</gene>
<dbReference type="FunFam" id="2.60.40.10:FF:000028">
    <property type="entry name" value="Neuronal cell adhesion molecule"/>
    <property type="match status" value="1"/>
</dbReference>
<dbReference type="AlphaFoldDB" id="A0A8S1EQ88"/>
<keyword evidence="7" id="KW-0378">Hydrolase</keyword>
<keyword evidence="11" id="KW-1015">Disulfide bond</keyword>